<dbReference type="Gene3D" id="3.40.50.1820">
    <property type="entry name" value="alpha/beta hydrolase"/>
    <property type="match status" value="1"/>
</dbReference>
<protein>
    <submittedName>
        <fullName evidence="3">Uncharacterized protein</fullName>
    </submittedName>
</protein>
<dbReference type="Proteomes" id="UP001320420">
    <property type="component" value="Unassembled WGS sequence"/>
</dbReference>
<name>A0AAN9UF46_9PEZI</name>
<dbReference type="SUPFAM" id="SSF53474">
    <property type="entry name" value="alpha/beta-Hydrolases"/>
    <property type="match status" value="1"/>
</dbReference>
<reference evidence="3 4" key="1">
    <citation type="submission" date="2024-02" db="EMBL/GenBank/DDBJ databases">
        <title>De novo assembly and annotation of 12 fungi associated with fruit tree decline syndrome in Ontario, Canada.</title>
        <authorList>
            <person name="Sulman M."/>
            <person name="Ellouze W."/>
            <person name="Ilyukhin E."/>
        </authorList>
    </citation>
    <scope>NUCLEOTIDE SEQUENCE [LARGE SCALE GENOMIC DNA]</scope>
    <source>
        <strain evidence="3 4">M11/M66-122</strain>
    </source>
</reference>
<keyword evidence="2" id="KW-0378">Hydrolase</keyword>
<evidence type="ECO:0000313" key="3">
    <source>
        <dbReference type="EMBL" id="KAK7746572.1"/>
    </source>
</evidence>
<accession>A0AAN9UF46</accession>
<dbReference type="InterPro" id="IPR000801">
    <property type="entry name" value="Esterase-like"/>
</dbReference>
<proteinExistence type="inferred from homology"/>
<comment type="caution">
    <text evidence="3">The sequence shown here is derived from an EMBL/GenBank/DDBJ whole genome shotgun (WGS) entry which is preliminary data.</text>
</comment>
<dbReference type="GO" id="GO:0016788">
    <property type="term" value="F:hydrolase activity, acting on ester bonds"/>
    <property type="evidence" value="ECO:0007669"/>
    <property type="project" value="TreeGrafter"/>
</dbReference>
<gene>
    <name evidence="3" type="ORF">SLS62_009369</name>
</gene>
<dbReference type="AlphaFoldDB" id="A0AAN9UF46"/>
<evidence type="ECO:0000313" key="4">
    <source>
        <dbReference type="Proteomes" id="UP001320420"/>
    </source>
</evidence>
<dbReference type="InterPro" id="IPR052558">
    <property type="entry name" value="Siderophore_Hydrolase_D"/>
</dbReference>
<sequence length="302" mass="34022">MTATGLSNFTWRFDPIVGLPHAVIPNMAMWNATNGADLDYQIQVSWPLEWESRDVDRTALTMYVLDGNALGMTGTEAWRRRLAVEPTQPDNIVVSIGYPVMDSVYGSQRSIDFQPVTPGEPSPPVPGVREGADVFIDFIDGALRPFIHSNFPSVAFSRDVIYGHSFGGLFVIYALLRRPDLFDTFLAASPALYWNDGYILNHTSWLNEAKLPPNATKPAFRLAYGDLEQYVLRRRTETDEQYRARKELYATFAMADNCHVLYQYLKDSTALRDIVLKEYIGSDHASVGSVALTDGIDYFVDW</sequence>
<dbReference type="EMBL" id="JAKJXP020000097">
    <property type="protein sequence ID" value="KAK7746572.1"/>
    <property type="molecule type" value="Genomic_DNA"/>
</dbReference>
<organism evidence="3 4">
    <name type="scientific">Diatrype stigma</name>
    <dbReference type="NCBI Taxonomy" id="117547"/>
    <lineage>
        <taxon>Eukaryota</taxon>
        <taxon>Fungi</taxon>
        <taxon>Dikarya</taxon>
        <taxon>Ascomycota</taxon>
        <taxon>Pezizomycotina</taxon>
        <taxon>Sordariomycetes</taxon>
        <taxon>Xylariomycetidae</taxon>
        <taxon>Xylariales</taxon>
        <taxon>Diatrypaceae</taxon>
        <taxon>Diatrype</taxon>
    </lineage>
</organism>
<dbReference type="PANTHER" id="PTHR40841:SF2">
    <property type="entry name" value="SIDEROPHORE-DEGRADING ESTERASE (EUROFUNG)"/>
    <property type="match status" value="1"/>
</dbReference>
<comment type="similarity">
    <text evidence="1">Belongs to the esterase D family.</text>
</comment>
<dbReference type="Pfam" id="PF00756">
    <property type="entry name" value="Esterase"/>
    <property type="match status" value="1"/>
</dbReference>
<evidence type="ECO:0000256" key="2">
    <source>
        <dbReference type="ARBA" id="ARBA00022801"/>
    </source>
</evidence>
<keyword evidence="4" id="KW-1185">Reference proteome</keyword>
<dbReference type="PANTHER" id="PTHR40841">
    <property type="entry name" value="SIDEROPHORE TRIACETYLFUSARININE C ESTERASE"/>
    <property type="match status" value="1"/>
</dbReference>
<evidence type="ECO:0000256" key="1">
    <source>
        <dbReference type="ARBA" id="ARBA00005622"/>
    </source>
</evidence>
<dbReference type="InterPro" id="IPR029058">
    <property type="entry name" value="AB_hydrolase_fold"/>
</dbReference>